<dbReference type="GeneID" id="64979751"/>
<organism evidence="1 2">
    <name type="scientific">Aspergillus puulaauensis</name>
    <dbReference type="NCBI Taxonomy" id="1220207"/>
    <lineage>
        <taxon>Eukaryota</taxon>
        <taxon>Fungi</taxon>
        <taxon>Dikarya</taxon>
        <taxon>Ascomycota</taxon>
        <taxon>Pezizomycotina</taxon>
        <taxon>Eurotiomycetes</taxon>
        <taxon>Eurotiomycetidae</taxon>
        <taxon>Eurotiales</taxon>
        <taxon>Aspergillaceae</taxon>
        <taxon>Aspergillus</taxon>
    </lineage>
</organism>
<proteinExistence type="predicted"/>
<gene>
    <name evidence="1" type="ORF">APUU_80057S</name>
</gene>
<evidence type="ECO:0000313" key="2">
    <source>
        <dbReference type="Proteomes" id="UP000654913"/>
    </source>
</evidence>
<name>A0A7R8ARV0_9EURO</name>
<evidence type="ECO:0000313" key="1">
    <source>
        <dbReference type="EMBL" id="BCS29754.1"/>
    </source>
</evidence>
<dbReference type="RefSeq" id="XP_041561940.1">
    <property type="nucleotide sequence ID" value="XM_041696295.1"/>
</dbReference>
<reference evidence="1" key="2">
    <citation type="submission" date="2021-02" db="EMBL/GenBank/DDBJ databases">
        <title>Aspergillus puulaauensis MK2 genome sequence.</title>
        <authorList>
            <person name="Futagami T."/>
            <person name="Mori K."/>
            <person name="Kadooka C."/>
            <person name="Tanaka T."/>
        </authorList>
    </citation>
    <scope>NUCLEOTIDE SEQUENCE</scope>
    <source>
        <strain evidence="1">MK2</strain>
    </source>
</reference>
<accession>A0A7R8ARV0</accession>
<dbReference type="Proteomes" id="UP000654913">
    <property type="component" value="Chromosome 8"/>
</dbReference>
<evidence type="ECO:0008006" key="3">
    <source>
        <dbReference type="Google" id="ProtNLM"/>
    </source>
</evidence>
<protein>
    <recommendedName>
        <fullName evidence="3">F-box domain-containing protein</fullName>
    </recommendedName>
</protein>
<dbReference type="AlphaFoldDB" id="A0A7R8ARV0"/>
<keyword evidence="2" id="KW-1185">Reference proteome</keyword>
<reference evidence="1" key="1">
    <citation type="submission" date="2021-01" db="EMBL/GenBank/DDBJ databases">
        <authorList>
            <consortium name="Aspergillus puulaauensis MK2 genome sequencing consortium"/>
            <person name="Kazuki M."/>
            <person name="Futagami T."/>
        </authorList>
    </citation>
    <scope>NUCLEOTIDE SEQUENCE</scope>
    <source>
        <strain evidence="1">MK2</strain>
    </source>
</reference>
<sequence length="503" mass="57271">MPASLASLSPELIDIIVWNLFILDIDASLAPYATISHPFQVAVERITFGRVYVPSGSHQQLCEIGAHPWRKRSLRSLAYDIDLPRYPTSRRYKKERRKEHEANLVAFHEGLTTLWNELSTWKDKTPTIELHLLVESKTDQFEDEVFGRESQEYRWLYPNHSLTIDSERVTLPTLDCASSFMVSGGRRIHPTALKDIFLTLPNLRELNLTLPPVLARYKASWAEYRADLAKALEAPTLQKLEVLALSMQDSAPENHDYNIALSEDPSYPNGDVLSHTIRKLAQRSLQVLIMGGSCVISPALWSTGQGVTEFPYLTELDVDMTITTYDGRWYYTGDPAATAPTELDPMDEFEMAADVESESESTNPEMYDREIDEVRAAFFNGNIPYLWRQNPDPEMYNPLVRSLVEATLGMPQLKYLSVTTKGGPEYIHGRDVEIQLHSPEFAEMNLPDLEGATGERKKWTWSIELDREVSWDLPADIQETMKKRVGEDGQILIHTDGKVLHQM</sequence>
<dbReference type="EMBL" id="AP024450">
    <property type="protein sequence ID" value="BCS29754.1"/>
    <property type="molecule type" value="Genomic_DNA"/>
</dbReference>
<dbReference type="KEGG" id="apuu:APUU_80057S"/>
<dbReference type="OrthoDB" id="5333491at2759"/>